<dbReference type="Gene3D" id="3.30.559.10">
    <property type="entry name" value="Chloramphenicol acetyltransferase-like domain"/>
    <property type="match status" value="1"/>
</dbReference>
<feature type="compositionally biased region" description="Pro residues" evidence="1">
    <location>
        <begin position="82"/>
        <end position="92"/>
    </location>
</feature>
<evidence type="ECO:0000256" key="1">
    <source>
        <dbReference type="SAM" id="MobiDB-lite"/>
    </source>
</evidence>
<dbReference type="EnsemblPlants" id="OBART06G23830.1">
    <property type="protein sequence ID" value="OBART06G23830.1"/>
    <property type="gene ID" value="OBART06G23830"/>
</dbReference>
<dbReference type="Proteomes" id="UP000026960">
    <property type="component" value="Chromosome 6"/>
</dbReference>
<dbReference type="GO" id="GO:0050734">
    <property type="term" value="F:hydroxycinnamoyltransferase activity"/>
    <property type="evidence" value="ECO:0007669"/>
    <property type="project" value="UniProtKB-ARBA"/>
</dbReference>
<protein>
    <submittedName>
        <fullName evidence="2">Uncharacterized protein</fullName>
    </submittedName>
</protein>
<feature type="region of interest" description="Disordered" evidence="1">
    <location>
        <begin position="71"/>
        <end position="97"/>
    </location>
</feature>
<sequence length="155" mass="16151">MVLSLTAPHRITDGQATVSFLVAWGLATRRLPVGVAAPPLPVSDRATRFMPRDPPRDGVQGAAAGLIGAPAVVPRRRGSAPAKPPLPPPPPRSASLSTAVPTGPALWVFPRCDAGKLITCLAHHAAKLIHRTVAGIDDVYFRSFIDFASSGAVEA</sequence>
<keyword evidence="3" id="KW-1185">Reference proteome</keyword>
<dbReference type="eggNOG" id="ENOG502QTU2">
    <property type="taxonomic scope" value="Eukaryota"/>
</dbReference>
<dbReference type="PaxDb" id="65489-OBART06G23830.1"/>
<dbReference type="HOGENOM" id="CLU_1698203_0_0_1"/>
<reference evidence="2" key="2">
    <citation type="submission" date="2015-03" db="UniProtKB">
        <authorList>
            <consortium name="EnsemblPlants"/>
        </authorList>
    </citation>
    <scope>IDENTIFICATION</scope>
</reference>
<dbReference type="STRING" id="65489.A0A0D3GJL8"/>
<dbReference type="Gramene" id="OBART06G23830.1">
    <property type="protein sequence ID" value="OBART06G23830.1"/>
    <property type="gene ID" value="OBART06G23830"/>
</dbReference>
<dbReference type="InterPro" id="IPR023213">
    <property type="entry name" value="CAT-like_dom_sf"/>
</dbReference>
<reference evidence="2" key="1">
    <citation type="journal article" date="2009" name="Rice">
        <title>De Novo Next Generation Sequencing of Plant Genomes.</title>
        <authorList>
            <person name="Rounsley S."/>
            <person name="Marri P.R."/>
            <person name="Yu Y."/>
            <person name="He R."/>
            <person name="Sisneros N."/>
            <person name="Goicoechea J.L."/>
            <person name="Lee S.J."/>
            <person name="Angelova A."/>
            <person name="Kudrna D."/>
            <person name="Luo M."/>
            <person name="Affourtit J."/>
            <person name="Desany B."/>
            <person name="Knight J."/>
            <person name="Niazi F."/>
            <person name="Egholm M."/>
            <person name="Wing R.A."/>
        </authorList>
    </citation>
    <scope>NUCLEOTIDE SEQUENCE [LARGE SCALE GENOMIC DNA]</scope>
    <source>
        <strain evidence="2">cv. IRGC 105608</strain>
    </source>
</reference>
<name>A0A0D3GJL8_9ORYZ</name>
<dbReference type="AlphaFoldDB" id="A0A0D3GJL8"/>
<evidence type="ECO:0000313" key="3">
    <source>
        <dbReference type="Proteomes" id="UP000026960"/>
    </source>
</evidence>
<proteinExistence type="predicted"/>
<organism evidence="2">
    <name type="scientific">Oryza barthii</name>
    <dbReference type="NCBI Taxonomy" id="65489"/>
    <lineage>
        <taxon>Eukaryota</taxon>
        <taxon>Viridiplantae</taxon>
        <taxon>Streptophyta</taxon>
        <taxon>Embryophyta</taxon>
        <taxon>Tracheophyta</taxon>
        <taxon>Spermatophyta</taxon>
        <taxon>Magnoliopsida</taxon>
        <taxon>Liliopsida</taxon>
        <taxon>Poales</taxon>
        <taxon>Poaceae</taxon>
        <taxon>BOP clade</taxon>
        <taxon>Oryzoideae</taxon>
        <taxon>Oryzeae</taxon>
        <taxon>Oryzinae</taxon>
        <taxon>Oryza</taxon>
    </lineage>
</organism>
<accession>A0A0D3GJL8</accession>
<evidence type="ECO:0000313" key="2">
    <source>
        <dbReference type="EnsemblPlants" id="OBART06G23830.1"/>
    </source>
</evidence>